<dbReference type="GO" id="GO:0005886">
    <property type="term" value="C:plasma membrane"/>
    <property type="evidence" value="ECO:0007669"/>
    <property type="project" value="UniProtKB-SubCell"/>
</dbReference>
<proteinExistence type="inferred from homology"/>
<keyword evidence="8" id="KW-0175">Coiled coil</keyword>
<dbReference type="Pfam" id="PF01594">
    <property type="entry name" value="AI-2E_transport"/>
    <property type="match status" value="1"/>
</dbReference>
<feature type="transmembrane region" description="Helical" evidence="9">
    <location>
        <begin position="168"/>
        <end position="191"/>
    </location>
</feature>
<keyword evidence="4" id="KW-1003">Cell membrane</keyword>
<dbReference type="GO" id="GO:0055085">
    <property type="term" value="P:transmembrane transport"/>
    <property type="evidence" value="ECO:0007669"/>
    <property type="project" value="TreeGrafter"/>
</dbReference>
<dbReference type="Gene3D" id="3.30.450.40">
    <property type="match status" value="1"/>
</dbReference>
<feature type="coiled-coil region" evidence="8">
    <location>
        <begin position="723"/>
        <end position="750"/>
    </location>
</feature>
<evidence type="ECO:0000256" key="4">
    <source>
        <dbReference type="ARBA" id="ARBA00022475"/>
    </source>
</evidence>
<evidence type="ECO:0000256" key="8">
    <source>
        <dbReference type="SAM" id="Coils"/>
    </source>
</evidence>
<dbReference type="InterPro" id="IPR002549">
    <property type="entry name" value="AI-2E-like"/>
</dbReference>
<evidence type="ECO:0000256" key="2">
    <source>
        <dbReference type="ARBA" id="ARBA00009773"/>
    </source>
</evidence>
<evidence type="ECO:0000259" key="10">
    <source>
        <dbReference type="SMART" id="SM00065"/>
    </source>
</evidence>
<keyword evidence="6 9" id="KW-1133">Transmembrane helix</keyword>
<comment type="similarity">
    <text evidence="2">Belongs to the autoinducer-2 exporter (AI-2E) (TC 2.A.86) family.</text>
</comment>
<keyword evidence="12" id="KW-1185">Reference proteome</keyword>
<dbReference type="OrthoDB" id="9799225at2"/>
<evidence type="ECO:0000256" key="5">
    <source>
        <dbReference type="ARBA" id="ARBA00022692"/>
    </source>
</evidence>
<accession>A0A369W1Z3</accession>
<evidence type="ECO:0000313" key="11">
    <source>
        <dbReference type="EMBL" id="RDE08049.1"/>
    </source>
</evidence>
<dbReference type="PANTHER" id="PTHR21716:SF53">
    <property type="entry name" value="PERMEASE PERM-RELATED"/>
    <property type="match status" value="1"/>
</dbReference>
<dbReference type="AlphaFoldDB" id="A0A369W1Z3"/>
<reference evidence="12" key="1">
    <citation type="submission" date="2018-07" db="EMBL/GenBank/DDBJ databases">
        <authorList>
            <person name="Liu B.-T."/>
            <person name="Du Z."/>
        </authorList>
    </citation>
    <scope>NUCLEOTIDE SEQUENCE [LARGE SCALE GENOMIC DNA]</scope>
    <source>
        <strain evidence="12">XYN52</strain>
    </source>
</reference>
<keyword evidence="7 9" id="KW-0472">Membrane</keyword>
<dbReference type="Proteomes" id="UP000253759">
    <property type="component" value="Unassembled WGS sequence"/>
</dbReference>
<dbReference type="Pfam" id="PF01590">
    <property type="entry name" value="GAF"/>
    <property type="match status" value="1"/>
</dbReference>
<protein>
    <submittedName>
        <fullName evidence="11">AI-2E family transporter</fullName>
    </submittedName>
</protein>
<comment type="caution">
    <text evidence="11">The sequence shown here is derived from an EMBL/GenBank/DDBJ whole genome shotgun (WGS) entry which is preliminary data.</text>
</comment>
<comment type="subcellular location">
    <subcellularLocation>
        <location evidence="1">Cell membrane</location>
        <topology evidence="1">Multi-pass membrane protein</topology>
    </subcellularLocation>
</comment>
<feature type="transmembrane region" description="Helical" evidence="9">
    <location>
        <begin position="330"/>
        <end position="355"/>
    </location>
</feature>
<dbReference type="PANTHER" id="PTHR21716">
    <property type="entry name" value="TRANSMEMBRANE PROTEIN"/>
    <property type="match status" value="1"/>
</dbReference>
<dbReference type="InterPro" id="IPR029016">
    <property type="entry name" value="GAF-like_dom_sf"/>
</dbReference>
<name>A0A369W1Z3_9HYPH</name>
<feature type="transmembrane region" description="Helical" evidence="9">
    <location>
        <begin position="289"/>
        <end position="310"/>
    </location>
</feature>
<keyword evidence="3" id="KW-0813">Transport</keyword>
<gene>
    <name evidence="11" type="ORF">DVH29_13640</name>
</gene>
<organism evidence="11 12">
    <name type="scientific">Pelagibacterium lacus</name>
    <dbReference type="NCBI Taxonomy" id="2282655"/>
    <lineage>
        <taxon>Bacteria</taxon>
        <taxon>Pseudomonadati</taxon>
        <taxon>Pseudomonadota</taxon>
        <taxon>Alphaproteobacteria</taxon>
        <taxon>Hyphomicrobiales</taxon>
        <taxon>Devosiaceae</taxon>
        <taxon>Pelagibacterium</taxon>
    </lineage>
</organism>
<feature type="domain" description="GAF" evidence="10">
    <location>
        <begin position="600"/>
        <end position="747"/>
    </location>
</feature>
<evidence type="ECO:0000256" key="1">
    <source>
        <dbReference type="ARBA" id="ARBA00004651"/>
    </source>
</evidence>
<dbReference type="RefSeq" id="WP_114646742.1">
    <property type="nucleotide sequence ID" value="NZ_QQNH01000025.1"/>
</dbReference>
<evidence type="ECO:0000256" key="6">
    <source>
        <dbReference type="ARBA" id="ARBA00022989"/>
    </source>
</evidence>
<dbReference type="SMART" id="SM00065">
    <property type="entry name" value="GAF"/>
    <property type="match status" value="1"/>
</dbReference>
<sequence>MDKRSPAVPVQAPPTGQPLSAILTFVLLVAVLYLGRGIFVPLVMAVLLAFALGPVVNALRRVGLPYVLAVISSVLAVIVLLGGIAYVAFSQFLSLASDLPRYQATISEKLRMLQETFGGGQVVDRLVSTIEQVGAQVGAGAGAVEEGAPMPVTIVDGGAGSMEAAQTVFFSIIGPLTSTLIVTIFLIFLLLEREELRDRFLKLASRGDLRSSTEALNEASSRVGRYLLAQAAISAGYGIVFGSGLLLLGVPNAILWGLLAIIFRYIPFVGTLIIAAFPVMLAIAVDPGWTMLFGVIGLYLVIEIVSNNIVEPRFYGDSTGLTPLAVLVAAMFWATLWGPIGLIVSMPLTVCLVVMARYVPHMGFIETLLGSAPVLLPQERFYQRLIAGNVEEATELADREIEATSIGTFYDAIALPALQLAQADVAGDLADPSHRHRVVETLSEVIEGIEEGEGTGPGETQPRVMVFGGKTELDHAMALMVGERVRAMGHSVRVMAPLALRKEGIGQLDLRAADIACLCYLEEKPEIYARYAARRLKRLKPGLTIVTGYFHPDLRARNGSEATADIAAVAASVAEAEQAIAVALGDDTRGTAVSLEALGDLRARARALSARAAADPGIAEVLRHLAQEIGATVSMVTYLPLAGPAEADGEASHAEQLARQVLESGGSLIIEDLQHSDFARLRGVIETGVRAYAGAPIRGADSEIGAVLAVFDQEPRIYKDAEIDTLEASARNLAAEINELVRRQEADEKEAIDG</sequence>
<evidence type="ECO:0000256" key="7">
    <source>
        <dbReference type="ARBA" id="ARBA00023136"/>
    </source>
</evidence>
<evidence type="ECO:0000256" key="9">
    <source>
        <dbReference type="SAM" id="Phobius"/>
    </source>
</evidence>
<feature type="transmembrane region" description="Helical" evidence="9">
    <location>
        <begin position="64"/>
        <end position="89"/>
    </location>
</feature>
<keyword evidence="5 9" id="KW-0812">Transmembrane</keyword>
<feature type="transmembrane region" description="Helical" evidence="9">
    <location>
        <begin position="254"/>
        <end position="277"/>
    </location>
</feature>
<evidence type="ECO:0000256" key="3">
    <source>
        <dbReference type="ARBA" id="ARBA00022448"/>
    </source>
</evidence>
<dbReference type="EMBL" id="QQNH01000025">
    <property type="protein sequence ID" value="RDE08049.1"/>
    <property type="molecule type" value="Genomic_DNA"/>
</dbReference>
<feature type="transmembrane region" description="Helical" evidence="9">
    <location>
        <begin position="20"/>
        <end position="52"/>
    </location>
</feature>
<evidence type="ECO:0000313" key="12">
    <source>
        <dbReference type="Proteomes" id="UP000253759"/>
    </source>
</evidence>
<dbReference type="SUPFAM" id="SSF55781">
    <property type="entry name" value="GAF domain-like"/>
    <property type="match status" value="1"/>
</dbReference>
<feature type="transmembrane region" description="Helical" evidence="9">
    <location>
        <begin position="226"/>
        <end position="248"/>
    </location>
</feature>
<dbReference type="InterPro" id="IPR003018">
    <property type="entry name" value="GAF"/>
</dbReference>